<comment type="caution">
    <text evidence="1">The sequence shown here is derived from an EMBL/GenBank/DDBJ whole genome shotgun (WGS) entry which is preliminary data.</text>
</comment>
<name>A0ABQ8THN7_PERAM</name>
<evidence type="ECO:0000313" key="1">
    <source>
        <dbReference type="EMBL" id="KAJ4446141.1"/>
    </source>
</evidence>
<organism evidence="1 2">
    <name type="scientific">Periplaneta americana</name>
    <name type="common">American cockroach</name>
    <name type="synonym">Blatta americana</name>
    <dbReference type="NCBI Taxonomy" id="6978"/>
    <lineage>
        <taxon>Eukaryota</taxon>
        <taxon>Metazoa</taxon>
        <taxon>Ecdysozoa</taxon>
        <taxon>Arthropoda</taxon>
        <taxon>Hexapoda</taxon>
        <taxon>Insecta</taxon>
        <taxon>Pterygota</taxon>
        <taxon>Neoptera</taxon>
        <taxon>Polyneoptera</taxon>
        <taxon>Dictyoptera</taxon>
        <taxon>Blattodea</taxon>
        <taxon>Blattoidea</taxon>
        <taxon>Blattidae</taxon>
        <taxon>Blattinae</taxon>
        <taxon>Periplaneta</taxon>
    </lineage>
</organism>
<gene>
    <name evidence="1" type="ORF">ANN_12833</name>
</gene>
<reference evidence="1 2" key="1">
    <citation type="journal article" date="2022" name="Allergy">
        <title>Genome assembly and annotation of Periplaneta americana reveal a comprehensive cockroach allergen profile.</title>
        <authorList>
            <person name="Wang L."/>
            <person name="Xiong Q."/>
            <person name="Saelim N."/>
            <person name="Wang L."/>
            <person name="Nong W."/>
            <person name="Wan A.T."/>
            <person name="Shi M."/>
            <person name="Liu X."/>
            <person name="Cao Q."/>
            <person name="Hui J.H.L."/>
            <person name="Sookrung N."/>
            <person name="Leung T.F."/>
            <person name="Tungtrongchitr A."/>
            <person name="Tsui S.K.W."/>
        </authorList>
    </citation>
    <scope>NUCLEOTIDE SEQUENCE [LARGE SCALE GENOMIC DNA]</scope>
    <source>
        <strain evidence="1">PWHHKU_190912</strain>
    </source>
</reference>
<proteinExistence type="predicted"/>
<dbReference type="EMBL" id="JAJSOF020000009">
    <property type="protein sequence ID" value="KAJ4446141.1"/>
    <property type="molecule type" value="Genomic_DNA"/>
</dbReference>
<accession>A0ABQ8THN7</accession>
<evidence type="ECO:0000313" key="2">
    <source>
        <dbReference type="Proteomes" id="UP001148838"/>
    </source>
</evidence>
<dbReference type="Proteomes" id="UP001148838">
    <property type="component" value="Unassembled WGS sequence"/>
</dbReference>
<sequence length="247" mass="28047">MPEGEPTILRNKKPGLHMYAAPPPLIRTSGTIQRGTWLRERHCDDTPFACKTQIQMERSLTPVSERVGVGEDRKQEKCTGTIAGLNVLVQSELAVRFCLKKRNLRKWFSVDFVPSMARILLPGQQFILGTVLLLRLAVLLPMANLPDVHVSMMLWSNKRSALSETKEYDPFFFRGKKNYRGFVYLDILQNFLIPHIDEDDQEGEIHFSRMVHLHTTSKTSVIFSTSGFLFGGSVVEDRHDGHIGPPT</sequence>
<protein>
    <submittedName>
        <fullName evidence="1">Uncharacterized protein</fullName>
    </submittedName>
</protein>
<keyword evidence="2" id="KW-1185">Reference proteome</keyword>